<dbReference type="InterPro" id="IPR019734">
    <property type="entry name" value="TPR_rpt"/>
</dbReference>
<dbReference type="EMBL" id="BJWJ01000059">
    <property type="protein sequence ID" value="GEM05884.1"/>
    <property type="molecule type" value="Genomic_DNA"/>
</dbReference>
<dbReference type="Proteomes" id="UP000321773">
    <property type="component" value="Unassembled WGS sequence"/>
</dbReference>
<dbReference type="STRING" id="306541.SAMN05421668_1368"/>
<dbReference type="Pfam" id="PF01381">
    <property type="entry name" value="HTH_3"/>
    <property type="match status" value="1"/>
</dbReference>
<gene>
    <name evidence="2" type="ORF">HMI01_28720</name>
    <name evidence="3" type="ORF">SAMN05421668_1368</name>
</gene>
<reference evidence="2 5" key="2">
    <citation type="submission" date="2019-07" db="EMBL/GenBank/DDBJ databases">
        <title>Whole genome shotgun sequence of Halolactibacillus miurensis NBRC 100873.</title>
        <authorList>
            <person name="Hosoyama A."/>
            <person name="Uohara A."/>
            <person name="Ohji S."/>
            <person name="Ichikawa N."/>
        </authorList>
    </citation>
    <scope>NUCLEOTIDE SEQUENCE [LARGE SCALE GENOMIC DNA]</scope>
    <source>
        <strain evidence="2 5">NBRC 100873</strain>
    </source>
</reference>
<accession>A0A1I6UXT1</accession>
<dbReference type="OrthoDB" id="1150409at2"/>
<sequence>MQLSKAQIIGKNIKKLRKQAQLTQVELADGIGTQAQISKIEKGLVIPLSTTLYEIAEKLGVDIHGFFEQAYEPQSNYLKEVKYQIRKEIRNRHYEEVERILNFEGKNNIFQSDYDYQFCLWHKGIIEFYIYHNTEKSIAFLEEAFKLTNKDKETVTTLQEVEILNSIAIIYNEIQQYHSSIQKYKQAIRHFREMMEITDRRVEIRLYYGLAKSLFKNQSYDESIDYCKKGINVCINEEILYLLGELYYEQGQNYQALKKIQLAHNAYSTARQLFQIGRRPAFVEVVDEKLTALDP</sequence>
<dbReference type="Proteomes" id="UP000199139">
    <property type="component" value="Unassembled WGS sequence"/>
</dbReference>
<evidence type="ECO:0000313" key="2">
    <source>
        <dbReference type="EMBL" id="GEM05884.1"/>
    </source>
</evidence>
<organism evidence="3 4">
    <name type="scientific">Halolactibacillus miurensis</name>
    <dbReference type="NCBI Taxonomy" id="306541"/>
    <lineage>
        <taxon>Bacteria</taxon>
        <taxon>Bacillati</taxon>
        <taxon>Bacillota</taxon>
        <taxon>Bacilli</taxon>
        <taxon>Bacillales</taxon>
        <taxon>Bacillaceae</taxon>
        <taxon>Halolactibacillus</taxon>
    </lineage>
</organism>
<dbReference type="SUPFAM" id="SSF47413">
    <property type="entry name" value="lambda repressor-like DNA-binding domains"/>
    <property type="match status" value="1"/>
</dbReference>
<dbReference type="AlphaFoldDB" id="A0A1I6UXT1"/>
<evidence type="ECO:0000259" key="1">
    <source>
        <dbReference type="PROSITE" id="PS50943"/>
    </source>
</evidence>
<dbReference type="Gene3D" id="1.25.40.10">
    <property type="entry name" value="Tetratricopeptide repeat domain"/>
    <property type="match status" value="1"/>
</dbReference>
<dbReference type="PANTHER" id="PTHR37038">
    <property type="entry name" value="TRANSCRIPTIONAL REGULATOR-RELATED"/>
    <property type="match status" value="1"/>
</dbReference>
<dbReference type="Pfam" id="PF18768">
    <property type="entry name" value="RNPP_C"/>
    <property type="match status" value="1"/>
</dbReference>
<reference evidence="3 4" key="1">
    <citation type="submission" date="2016-10" db="EMBL/GenBank/DDBJ databases">
        <authorList>
            <person name="de Groot N.N."/>
        </authorList>
    </citation>
    <scope>NUCLEOTIDE SEQUENCE [LARGE SCALE GENOMIC DNA]</scope>
    <source>
        <strain evidence="3 4">DSM 17074</strain>
    </source>
</reference>
<dbReference type="CDD" id="cd00093">
    <property type="entry name" value="HTH_XRE"/>
    <property type="match status" value="1"/>
</dbReference>
<evidence type="ECO:0000313" key="4">
    <source>
        <dbReference type="Proteomes" id="UP000199139"/>
    </source>
</evidence>
<name>A0A1I6UXT1_9BACI</name>
<dbReference type="PANTHER" id="PTHR37038:SF14">
    <property type="entry name" value="TRANSCRIPTIONAL ACTIVATOR"/>
    <property type="match status" value="1"/>
</dbReference>
<protein>
    <submittedName>
        <fullName evidence="3">Tetratricopeptide repeat-containing protein</fullName>
    </submittedName>
    <submittedName>
        <fullName evidence="2">Transcriptional regulator</fullName>
    </submittedName>
</protein>
<proteinExistence type="predicted"/>
<dbReference type="SUPFAM" id="SSF48452">
    <property type="entry name" value="TPR-like"/>
    <property type="match status" value="1"/>
</dbReference>
<dbReference type="InterPro" id="IPR010982">
    <property type="entry name" value="Lambda_DNA-bd_dom_sf"/>
</dbReference>
<evidence type="ECO:0000313" key="3">
    <source>
        <dbReference type="EMBL" id="SFT06183.1"/>
    </source>
</evidence>
<dbReference type="InterPro" id="IPR053163">
    <property type="entry name" value="HTH-type_regulator_Rgg"/>
</dbReference>
<dbReference type="InterPro" id="IPR041315">
    <property type="entry name" value="PlcR_TPR"/>
</dbReference>
<dbReference type="InterPro" id="IPR001387">
    <property type="entry name" value="Cro/C1-type_HTH"/>
</dbReference>
<feature type="domain" description="HTH cro/C1-type" evidence="1">
    <location>
        <begin position="13"/>
        <end position="66"/>
    </location>
</feature>
<dbReference type="EMBL" id="FPAI01000036">
    <property type="protein sequence ID" value="SFT06183.1"/>
    <property type="molecule type" value="Genomic_DNA"/>
</dbReference>
<dbReference type="GO" id="GO:0003677">
    <property type="term" value="F:DNA binding"/>
    <property type="evidence" value="ECO:0007669"/>
    <property type="project" value="InterPro"/>
</dbReference>
<dbReference type="RefSeq" id="WP_089855545.1">
    <property type="nucleotide sequence ID" value="NZ_BJWJ01000059.1"/>
</dbReference>
<keyword evidence="5" id="KW-1185">Reference proteome</keyword>
<dbReference type="InterPro" id="IPR011990">
    <property type="entry name" value="TPR-like_helical_dom_sf"/>
</dbReference>
<dbReference type="SMART" id="SM00028">
    <property type="entry name" value="TPR"/>
    <property type="match status" value="3"/>
</dbReference>
<dbReference type="PROSITE" id="PS50943">
    <property type="entry name" value="HTH_CROC1"/>
    <property type="match status" value="1"/>
</dbReference>
<evidence type="ECO:0000313" key="5">
    <source>
        <dbReference type="Proteomes" id="UP000321773"/>
    </source>
</evidence>
<dbReference type="SMART" id="SM00530">
    <property type="entry name" value="HTH_XRE"/>
    <property type="match status" value="1"/>
</dbReference>